<evidence type="ECO:0000256" key="2">
    <source>
        <dbReference type="ARBA" id="ARBA00022630"/>
    </source>
</evidence>
<dbReference type="Gene3D" id="3.30.9.10">
    <property type="entry name" value="D-Amino Acid Oxidase, subunit A, domain 2"/>
    <property type="match status" value="1"/>
</dbReference>
<keyword evidence="2" id="KW-0285">Flavoprotein</keyword>
<keyword evidence="4" id="KW-0560">Oxidoreductase</keyword>
<dbReference type="STRING" id="121719.APZ00_16220"/>
<evidence type="ECO:0000313" key="6">
    <source>
        <dbReference type="EMBL" id="ALV28420.1"/>
    </source>
</evidence>
<dbReference type="InterPro" id="IPR036188">
    <property type="entry name" value="FAD/NAD-bd_sf"/>
</dbReference>
<proteinExistence type="predicted"/>
<dbReference type="eggNOG" id="COG0665">
    <property type="taxonomic scope" value="Bacteria"/>
</dbReference>
<dbReference type="Gene3D" id="3.50.50.60">
    <property type="entry name" value="FAD/NAD(P)-binding domain"/>
    <property type="match status" value="1"/>
</dbReference>
<dbReference type="PRINTS" id="PR00419">
    <property type="entry name" value="ADXRDTASE"/>
</dbReference>
<dbReference type="AlphaFoldDB" id="A0A0U3PW24"/>
<comment type="cofactor">
    <cofactor evidence="1">
        <name>FAD</name>
        <dbReference type="ChEBI" id="CHEBI:57692"/>
    </cofactor>
</comment>
<evidence type="ECO:0000256" key="1">
    <source>
        <dbReference type="ARBA" id="ARBA00001974"/>
    </source>
</evidence>
<dbReference type="InterPro" id="IPR045170">
    <property type="entry name" value="MTOX"/>
</dbReference>
<accession>A0A0U3PW24</accession>
<keyword evidence="7" id="KW-1185">Reference proteome</keyword>
<dbReference type="PANTHER" id="PTHR10961">
    <property type="entry name" value="PEROXISOMAL SARCOSINE OXIDASE"/>
    <property type="match status" value="1"/>
</dbReference>
<dbReference type="KEGG" id="pphr:APZ00_16220"/>
<dbReference type="Proteomes" id="UP000064921">
    <property type="component" value="Chromosome"/>
</dbReference>
<evidence type="ECO:0000256" key="4">
    <source>
        <dbReference type="ARBA" id="ARBA00023002"/>
    </source>
</evidence>
<sequence>MKVAIVGAGIGGLPAAWALRKAGVAVTVFDQGPIPNPLATSHDEHRITRHIYPGLDGYGQLMPEAFRAYDALWQDLGQRHFEPRPMVHVSRGEVDYFPAAEAEMNALGIPIRPLPLDGLAAMIPVLETSGIREAFEVGGTGVLFAARIISALAAWLAEHGADLRPHSRVTDVDPDSATVTVDGNRESFDAVIVAAGAWVSDLVPQAAQRLVPSRQLVLYLEPPQDMASAWAQAPIIIDMGSGSYGAYVLPPCNGTRLKIGDHRFTRIGHGSDDRTPTAADIAPVREALTGTLRGSERYRIIEEKICYYTVSADERFVSEPLGKSGWLLSACSGHGFKLGPLMGLGVADALTGKRAAADVSRWAAGLGGV</sequence>
<name>A0A0U3PW24_9HYPH</name>
<dbReference type="InterPro" id="IPR006076">
    <property type="entry name" value="FAD-dep_OxRdtase"/>
</dbReference>
<evidence type="ECO:0000256" key="3">
    <source>
        <dbReference type="ARBA" id="ARBA00022827"/>
    </source>
</evidence>
<dbReference type="SUPFAM" id="SSF51905">
    <property type="entry name" value="FAD/NAD(P)-binding domain"/>
    <property type="match status" value="1"/>
</dbReference>
<reference evidence="6 7" key="1">
    <citation type="submission" date="2015-10" db="EMBL/GenBank/DDBJ databases">
        <title>The world's first case of liver abscess caused by Pannonibacter phragmitetus.</title>
        <authorList>
            <person name="Ming D."/>
            <person name="Wang M."/>
            <person name="Zhou Y."/>
            <person name="Jiang T."/>
            <person name="Hu S."/>
        </authorList>
    </citation>
    <scope>NUCLEOTIDE SEQUENCE [LARGE SCALE GENOMIC DNA]</scope>
    <source>
        <strain evidence="6 7">31801</strain>
    </source>
</reference>
<dbReference type="GO" id="GO:0050660">
    <property type="term" value="F:flavin adenine dinucleotide binding"/>
    <property type="evidence" value="ECO:0007669"/>
    <property type="project" value="InterPro"/>
</dbReference>
<organism evidence="6 7">
    <name type="scientific">Pannonibacter phragmitetus</name>
    <dbReference type="NCBI Taxonomy" id="121719"/>
    <lineage>
        <taxon>Bacteria</taxon>
        <taxon>Pseudomonadati</taxon>
        <taxon>Pseudomonadota</taxon>
        <taxon>Alphaproteobacteria</taxon>
        <taxon>Hyphomicrobiales</taxon>
        <taxon>Stappiaceae</taxon>
        <taxon>Pannonibacter</taxon>
    </lineage>
</organism>
<dbReference type="Pfam" id="PF01266">
    <property type="entry name" value="DAO"/>
    <property type="match status" value="1"/>
</dbReference>
<evidence type="ECO:0000313" key="7">
    <source>
        <dbReference type="Proteomes" id="UP000064921"/>
    </source>
</evidence>
<evidence type="ECO:0000259" key="5">
    <source>
        <dbReference type="Pfam" id="PF01266"/>
    </source>
</evidence>
<feature type="domain" description="FAD dependent oxidoreductase" evidence="5">
    <location>
        <begin position="2"/>
        <end position="348"/>
    </location>
</feature>
<keyword evidence="3" id="KW-0274">FAD</keyword>
<dbReference type="EMBL" id="CP013068">
    <property type="protein sequence ID" value="ALV28420.1"/>
    <property type="molecule type" value="Genomic_DNA"/>
</dbReference>
<gene>
    <name evidence="6" type="ORF">APZ00_16220</name>
</gene>
<dbReference type="RefSeq" id="WP_058899534.1">
    <property type="nucleotide sequence ID" value="NZ_CP013068.1"/>
</dbReference>
<dbReference type="SUPFAM" id="SSF54373">
    <property type="entry name" value="FAD-linked reductases, C-terminal domain"/>
    <property type="match status" value="1"/>
</dbReference>
<protein>
    <submittedName>
        <fullName evidence="6">FAD-dependent oxidoreductase</fullName>
    </submittedName>
</protein>
<dbReference type="PANTHER" id="PTHR10961:SF46">
    <property type="entry name" value="PEROXISOMAL SARCOSINE OXIDASE"/>
    <property type="match status" value="1"/>
</dbReference>
<dbReference type="GO" id="GO:0008115">
    <property type="term" value="F:sarcosine oxidase activity"/>
    <property type="evidence" value="ECO:0007669"/>
    <property type="project" value="TreeGrafter"/>
</dbReference>